<dbReference type="CDD" id="cd08760">
    <property type="entry name" value="Cyt_b561_FRRS1_like"/>
    <property type="match status" value="1"/>
</dbReference>
<evidence type="ECO:0000313" key="5">
    <source>
        <dbReference type="Proteomes" id="UP000799302"/>
    </source>
</evidence>
<dbReference type="Proteomes" id="UP000799302">
    <property type="component" value="Unassembled WGS sequence"/>
</dbReference>
<dbReference type="PANTHER" id="PTHR47797">
    <property type="entry name" value="DEHYDROGENASE, PUTATIVE (AFU_ORTHOLOGUE AFUA_8G05805)-RELATED"/>
    <property type="match status" value="1"/>
</dbReference>
<keyword evidence="1" id="KW-0812">Transmembrane</keyword>
<dbReference type="Pfam" id="PF16010">
    <property type="entry name" value="CDH-cyt"/>
    <property type="match status" value="1"/>
</dbReference>
<dbReference type="InterPro" id="IPR015920">
    <property type="entry name" value="Cellobiose_DH-like_cyt"/>
</dbReference>
<feature type="transmembrane region" description="Helical" evidence="1">
    <location>
        <begin position="285"/>
        <end position="305"/>
    </location>
</feature>
<feature type="transmembrane region" description="Helical" evidence="1">
    <location>
        <begin position="252"/>
        <end position="273"/>
    </location>
</feature>
<feature type="domain" description="DOMON" evidence="3">
    <location>
        <begin position="89"/>
        <end position="187"/>
    </location>
</feature>
<feature type="transmembrane region" description="Helical" evidence="1">
    <location>
        <begin position="353"/>
        <end position="371"/>
    </location>
</feature>
<evidence type="ECO:0000256" key="1">
    <source>
        <dbReference type="SAM" id="Phobius"/>
    </source>
</evidence>
<protein>
    <submittedName>
        <fullName evidence="4">CBD9-like protein</fullName>
    </submittedName>
</protein>
<feature type="signal peptide" evidence="2">
    <location>
        <begin position="1"/>
        <end position="17"/>
    </location>
</feature>
<accession>A0A6A6U2K5</accession>
<dbReference type="Gene3D" id="2.60.40.1210">
    <property type="entry name" value="Cellobiose dehydrogenase, cytochrome domain"/>
    <property type="match status" value="1"/>
</dbReference>
<dbReference type="OrthoDB" id="19261at2759"/>
<dbReference type="Gene3D" id="1.20.120.1770">
    <property type="match status" value="1"/>
</dbReference>
<dbReference type="CDD" id="cd09630">
    <property type="entry name" value="CDH_like_cytochrome"/>
    <property type="match status" value="1"/>
</dbReference>
<dbReference type="SMART" id="SM00664">
    <property type="entry name" value="DoH"/>
    <property type="match status" value="1"/>
</dbReference>
<keyword evidence="1" id="KW-0472">Membrane</keyword>
<proteinExistence type="predicted"/>
<evidence type="ECO:0000256" key="2">
    <source>
        <dbReference type="SAM" id="SignalP"/>
    </source>
</evidence>
<sequence length="451" mass="48865">MRLLLPLFAGLIPFVSSFSLPDLSDILPRQNAPSNAPSNSTFDTAPVSQAGFEKKLGGSTEINFGFILTLDKATGDIRFRIAGPSTYSYIAFGTGNEMTDSMMFILYRGSTQNKVTLSGRYATGNKEPTQTSRMNLTVIDPADGDNIGNTVDSSAYYITGLCKACASIPKTPLDVTNKKQNFIYAIGPRGRDTYSDALNAPLRRHVYHGTFTLDMTSADSSGIPSFAYNSTFTAQVQDPNNLDPDYKESGHAFLMLLIFVILLPLGILFIRVFENSNRFNTAHQIIGILVIVLFLVQWGLGAFNHRSFLRTRTPVKWAIGPHKHILGPLLIAGGILNAPLGFRLALNPQLNWLYLPVVVVIFVALAVFSWYKARSVARQKALAAGAGASQGAPYNAGEQNNNAAPPAYTAAGTGPYQHTGAYAADRSDIALSNLGEPPAYNAQPTRPREFA</sequence>
<keyword evidence="1" id="KW-1133">Transmembrane helix</keyword>
<gene>
    <name evidence="4" type="ORF">BT63DRAFT_458709</name>
</gene>
<dbReference type="InterPro" id="IPR005018">
    <property type="entry name" value="DOMON_domain"/>
</dbReference>
<evidence type="ECO:0000259" key="3">
    <source>
        <dbReference type="SMART" id="SM00664"/>
    </source>
</evidence>
<evidence type="ECO:0000313" key="4">
    <source>
        <dbReference type="EMBL" id="KAF2666352.1"/>
    </source>
</evidence>
<keyword evidence="2" id="KW-0732">Signal</keyword>
<feature type="transmembrane region" description="Helical" evidence="1">
    <location>
        <begin position="325"/>
        <end position="346"/>
    </location>
</feature>
<dbReference type="PANTHER" id="PTHR47797:SF3">
    <property type="entry name" value="CYTOCHROME B561 DOMAIN-CONTAINING PROTEIN"/>
    <property type="match status" value="1"/>
</dbReference>
<reference evidence="4" key="1">
    <citation type="journal article" date="2020" name="Stud. Mycol.">
        <title>101 Dothideomycetes genomes: a test case for predicting lifestyles and emergence of pathogens.</title>
        <authorList>
            <person name="Haridas S."/>
            <person name="Albert R."/>
            <person name="Binder M."/>
            <person name="Bloem J."/>
            <person name="Labutti K."/>
            <person name="Salamov A."/>
            <person name="Andreopoulos B."/>
            <person name="Baker S."/>
            <person name="Barry K."/>
            <person name="Bills G."/>
            <person name="Bluhm B."/>
            <person name="Cannon C."/>
            <person name="Castanera R."/>
            <person name="Culley D."/>
            <person name="Daum C."/>
            <person name="Ezra D."/>
            <person name="Gonzalez J."/>
            <person name="Henrissat B."/>
            <person name="Kuo A."/>
            <person name="Liang C."/>
            <person name="Lipzen A."/>
            <person name="Lutzoni F."/>
            <person name="Magnuson J."/>
            <person name="Mondo S."/>
            <person name="Nolan M."/>
            <person name="Ohm R."/>
            <person name="Pangilinan J."/>
            <person name="Park H.-J."/>
            <person name="Ramirez L."/>
            <person name="Alfaro M."/>
            <person name="Sun H."/>
            <person name="Tritt A."/>
            <person name="Yoshinaga Y."/>
            <person name="Zwiers L.-H."/>
            <person name="Turgeon B."/>
            <person name="Goodwin S."/>
            <person name="Spatafora J."/>
            <person name="Crous P."/>
            <person name="Grigoriev I."/>
        </authorList>
    </citation>
    <scope>NUCLEOTIDE SEQUENCE</scope>
    <source>
        <strain evidence="4">CBS 115976</strain>
    </source>
</reference>
<feature type="chain" id="PRO_5025661993" evidence="2">
    <location>
        <begin position="18"/>
        <end position="451"/>
    </location>
</feature>
<dbReference type="EMBL" id="MU004239">
    <property type="protein sequence ID" value="KAF2666352.1"/>
    <property type="molecule type" value="Genomic_DNA"/>
</dbReference>
<dbReference type="AlphaFoldDB" id="A0A6A6U2K5"/>
<organism evidence="4 5">
    <name type="scientific">Microthyrium microscopicum</name>
    <dbReference type="NCBI Taxonomy" id="703497"/>
    <lineage>
        <taxon>Eukaryota</taxon>
        <taxon>Fungi</taxon>
        <taxon>Dikarya</taxon>
        <taxon>Ascomycota</taxon>
        <taxon>Pezizomycotina</taxon>
        <taxon>Dothideomycetes</taxon>
        <taxon>Dothideomycetes incertae sedis</taxon>
        <taxon>Microthyriales</taxon>
        <taxon>Microthyriaceae</taxon>
        <taxon>Microthyrium</taxon>
    </lineage>
</organism>
<name>A0A6A6U2K5_9PEZI</name>
<keyword evidence="5" id="KW-1185">Reference proteome</keyword>
<dbReference type="SUPFAM" id="SSF49344">
    <property type="entry name" value="CBD9-like"/>
    <property type="match status" value="1"/>
</dbReference>